<dbReference type="PROSITE" id="PS51740">
    <property type="entry name" value="SPOVT_ABRB"/>
    <property type="match status" value="1"/>
</dbReference>
<organism evidence="3 4">
    <name type="scientific">Heyndrickxia oleronia</name>
    <dbReference type="NCBI Taxonomy" id="38875"/>
    <lineage>
        <taxon>Bacteria</taxon>
        <taxon>Bacillati</taxon>
        <taxon>Bacillota</taxon>
        <taxon>Bacilli</taxon>
        <taxon>Bacillales</taxon>
        <taxon>Bacillaceae</taxon>
        <taxon>Heyndrickxia</taxon>
    </lineage>
</organism>
<dbReference type="EMBL" id="JAROYP010000014">
    <property type="protein sequence ID" value="MDH5163429.1"/>
    <property type="molecule type" value="Genomic_DNA"/>
</dbReference>
<evidence type="ECO:0000313" key="4">
    <source>
        <dbReference type="Proteomes" id="UP001159179"/>
    </source>
</evidence>
<keyword evidence="1 3" id="KW-0238">DNA-binding</keyword>
<dbReference type="Pfam" id="PF04014">
    <property type="entry name" value="MazE_antitoxin"/>
    <property type="match status" value="1"/>
</dbReference>
<dbReference type="PANTHER" id="PTHR36432">
    <property type="match status" value="1"/>
</dbReference>
<evidence type="ECO:0000256" key="1">
    <source>
        <dbReference type="PROSITE-ProRule" id="PRU01076"/>
    </source>
</evidence>
<dbReference type="AlphaFoldDB" id="A0AAW6T422"/>
<feature type="domain" description="SpoVT-AbrB" evidence="2">
    <location>
        <begin position="5"/>
        <end position="50"/>
    </location>
</feature>
<evidence type="ECO:0000313" key="3">
    <source>
        <dbReference type="EMBL" id="MDH5163429.1"/>
    </source>
</evidence>
<dbReference type="SUPFAM" id="SSF89447">
    <property type="entry name" value="AbrB/MazE/MraZ-like"/>
    <property type="match status" value="1"/>
</dbReference>
<protein>
    <submittedName>
        <fullName evidence="3">AbrB/MazE/SpoVT family DNA-binding domain-containing protein</fullName>
    </submittedName>
</protein>
<gene>
    <name evidence="3" type="ORF">P5X88_21065</name>
</gene>
<dbReference type="PANTHER" id="PTHR36432:SF4">
    <property type="entry name" value="TRANSITION STATE REGULATOR ABH-RELATED"/>
    <property type="match status" value="1"/>
</dbReference>
<sequence>MKSTGVVRKIDSLGRIVLPMEIRRSLKIGERDSIEIFVEGDKIILRKFVSQNTCLLTGKIADDNISLRNGKIILSRESAKEILSELHNELIQKV</sequence>
<dbReference type="GO" id="GO:0003677">
    <property type="term" value="F:DNA binding"/>
    <property type="evidence" value="ECO:0007669"/>
    <property type="project" value="UniProtKB-UniRule"/>
</dbReference>
<name>A0AAW6T422_9BACI</name>
<proteinExistence type="predicted"/>
<dbReference type="InterPro" id="IPR037914">
    <property type="entry name" value="SpoVT-AbrB_sf"/>
</dbReference>
<dbReference type="SMART" id="SM00966">
    <property type="entry name" value="SpoVT_AbrB"/>
    <property type="match status" value="1"/>
</dbReference>
<dbReference type="InterPro" id="IPR007159">
    <property type="entry name" value="SpoVT-AbrB_dom"/>
</dbReference>
<reference evidence="3" key="1">
    <citation type="submission" date="2023-03" db="EMBL/GenBank/DDBJ databases">
        <title>Bacterial isolates from washroom surfaces on a university campus.</title>
        <authorList>
            <person name="Holman D.B."/>
            <person name="Gzyl K.E."/>
            <person name="Taheri A.E."/>
        </authorList>
    </citation>
    <scope>NUCLEOTIDE SEQUENCE</scope>
    <source>
        <strain evidence="3">RD03</strain>
    </source>
</reference>
<dbReference type="InterPro" id="IPR040678">
    <property type="entry name" value="AbrB_C"/>
</dbReference>
<dbReference type="Proteomes" id="UP001159179">
    <property type="component" value="Unassembled WGS sequence"/>
</dbReference>
<evidence type="ECO:0000259" key="2">
    <source>
        <dbReference type="PROSITE" id="PS51740"/>
    </source>
</evidence>
<accession>A0AAW6T422</accession>
<dbReference type="Pfam" id="PF18277">
    <property type="entry name" value="AbrB_C"/>
    <property type="match status" value="1"/>
</dbReference>
<dbReference type="NCBIfam" id="TIGR01439">
    <property type="entry name" value="lp_hng_hel_AbrB"/>
    <property type="match status" value="1"/>
</dbReference>
<dbReference type="RefSeq" id="WP_058005847.1">
    <property type="nucleotide sequence ID" value="NZ_BOQX01000010.1"/>
</dbReference>
<dbReference type="InterPro" id="IPR052731">
    <property type="entry name" value="B_subtilis_Trans_State_Reg"/>
</dbReference>
<dbReference type="GeneID" id="79870125"/>
<dbReference type="Gene3D" id="2.10.260.10">
    <property type="match status" value="1"/>
</dbReference>
<comment type="caution">
    <text evidence="3">The sequence shown here is derived from an EMBL/GenBank/DDBJ whole genome shotgun (WGS) entry which is preliminary data.</text>
</comment>